<organism evidence="1 3">
    <name type="scientific">Candidatus Chlorohelix allophototropha</name>
    <dbReference type="NCBI Taxonomy" id="3003348"/>
    <lineage>
        <taxon>Bacteria</taxon>
        <taxon>Bacillati</taxon>
        <taxon>Chloroflexota</taxon>
        <taxon>Chloroflexia</taxon>
        <taxon>Candidatus Chloroheliales</taxon>
        <taxon>Candidatus Chloroheliaceae</taxon>
        <taxon>Candidatus Chlorohelix</taxon>
    </lineage>
</organism>
<dbReference type="Proteomes" id="UP001431572">
    <property type="component" value="Chromosome 1"/>
</dbReference>
<keyword evidence="1" id="KW-0547">Nucleotide-binding</keyword>
<keyword evidence="1" id="KW-0067">ATP-binding</keyword>
<sequence length="555" mass="63280">MQFLIEQTAVEEMNRSNLTPDCYARANNYPHHFWKNGEKNLVVRALYSAISEAKVKGDMESLAHLMLHEKQVREWAAEMERRKQGLPISDELKDYPHYVGTSENNQEEENEPAPEEPAYFPTIPNNLEDLGLNRGFVSEMLLRCIYFNGRITGNKMAARLRIPFYGIIRELLEEMRMQELLDIGGMIGSGDGGYEFVLTPKGVQRASELLEKTAYAGAMPVPLEEAIKAIKLQTIKNVVVTHKNIRKAFADLIIHDYVLTQIGPAVNSCSSVFLFGAAGNGKTSIAERITRLMGGDIYVPHAIESDGQIIKLYDPINHVAVDDPTLDKNLPYDARWVRIKRPVVVVGGELTLASLDLIYNENAKVYEAPFQMKANGGIFLIDDFGRQQCRPMDLLNRWIVPLEKRYDYLTLVTGKKMEMPFDQLIAFSSNLDPMDIADEAFLRRIKYKINIGDPDEKQYRQIWQLVCKSKKIPYDEKAIDYLIERYYLPHNRPFRMCQPRDLVDQIVSLAKYNMEPPRLTPDLVDSAAATYFVDTKGRNMVTMAGEGHSQIRKVS</sequence>
<dbReference type="RefSeq" id="WP_341468498.1">
    <property type="nucleotide sequence ID" value="NZ_CP128399.1"/>
</dbReference>
<proteinExistence type="predicted"/>
<keyword evidence="4" id="KW-1185">Reference proteome</keyword>
<reference evidence="1 3" key="1">
    <citation type="submission" date="2020-06" db="EMBL/GenBank/DDBJ databases">
        <title>Anoxygenic phototrophic Chloroflexota member uses a Type I reaction center.</title>
        <authorList>
            <person name="Tsuji J.M."/>
            <person name="Shaw N.A."/>
            <person name="Nagashima S."/>
            <person name="Venkiteswaran J."/>
            <person name="Schiff S.L."/>
            <person name="Hanada S."/>
            <person name="Tank M."/>
            <person name="Neufeld J.D."/>
        </authorList>
    </citation>
    <scope>NUCLEOTIDE SEQUENCE [LARGE SCALE GENOMIC DNA]</scope>
    <source>
        <strain evidence="1">L227-S17</strain>
    </source>
</reference>
<dbReference type="EMBL" id="JACATZ010000001">
    <property type="protein sequence ID" value="NWJ44721.1"/>
    <property type="molecule type" value="Genomic_DNA"/>
</dbReference>
<evidence type="ECO:0000313" key="3">
    <source>
        <dbReference type="Proteomes" id="UP000521676"/>
    </source>
</evidence>
<dbReference type="Gene3D" id="3.40.50.300">
    <property type="entry name" value="P-loop containing nucleotide triphosphate hydrolases"/>
    <property type="match status" value="1"/>
</dbReference>
<evidence type="ECO:0000313" key="4">
    <source>
        <dbReference type="Proteomes" id="UP001431572"/>
    </source>
</evidence>
<dbReference type="GO" id="GO:0005524">
    <property type="term" value="F:ATP binding"/>
    <property type="evidence" value="ECO:0007669"/>
    <property type="project" value="UniProtKB-KW"/>
</dbReference>
<dbReference type="AlphaFoldDB" id="A0A8T7M088"/>
<reference evidence="2" key="2">
    <citation type="journal article" date="2024" name="Nature">
        <title>Anoxygenic phototroph of the Chloroflexota uses a type I reaction centre.</title>
        <authorList>
            <person name="Tsuji J.M."/>
            <person name="Shaw N.A."/>
            <person name="Nagashima S."/>
            <person name="Venkiteswaran J.J."/>
            <person name="Schiff S.L."/>
            <person name="Watanabe T."/>
            <person name="Fukui M."/>
            <person name="Hanada S."/>
            <person name="Tank M."/>
            <person name="Neufeld J.D."/>
        </authorList>
    </citation>
    <scope>NUCLEOTIDE SEQUENCE</scope>
    <source>
        <strain evidence="2">L227-S17</strain>
    </source>
</reference>
<evidence type="ECO:0000313" key="2">
    <source>
        <dbReference type="EMBL" id="WJW66607.1"/>
    </source>
</evidence>
<name>A0A8T7M088_9CHLR</name>
<evidence type="ECO:0000313" key="1">
    <source>
        <dbReference type="EMBL" id="NWJ44721.1"/>
    </source>
</evidence>
<accession>A0A8T7M088</accession>
<dbReference type="SUPFAM" id="SSF52540">
    <property type="entry name" value="P-loop containing nucleoside triphosphate hydrolases"/>
    <property type="match status" value="1"/>
</dbReference>
<dbReference type="InterPro" id="IPR027417">
    <property type="entry name" value="P-loop_NTPase"/>
</dbReference>
<dbReference type="Proteomes" id="UP000521676">
    <property type="component" value="Unassembled WGS sequence"/>
</dbReference>
<gene>
    <name evidence="1" type="ORF">HXX08_02465</name>
    <name evidence="2" type="ORF">OZ401_002413</name>
</gene>
<dbReference type="EMBL" id="CP128399">
    <property type="protein sequence ID" value="WJW66607.1"/>
    <property type="molecule type" value="Genomic_DNA"/>
</dbReference>
<protein>
    <submittedName>
        <fullName evidence="1">ATP-binding protein</fullName>
    </submittedName>
</protein>